<feature type="domain" description="Sulfatase N-terminal" evidence="10">
    <location>
        <begin position="268"/>
        <end position="552"/>
    </location>
</feature>
<evidence type="ECO:0000313" key="12">
    <source>
        <dbReference type="Proteomes" id="UP000537862"/>
    </source>
</evidence>
<evidence type="ECO:0000256" key="6">
    <source>
        <dbReference type="PIRSR" id="PIRSR005091-1"/>
    </source>
</evidence>
<evidence type="ECO:0000256" key="4">
    <source>
        <dbReference type="ARBA" id="ARBA00022989"/>
    </source>
</evidence>
<proteinExistence type="predicted"/>
<dbReference type="EMBL" id="JABGBN010000002">
    <property type="protein sequence ID" value="NOL51496.1"/>
    <property type="molecule type" value="Genomic_DNA"/>
</dbReference>
<evidence type="ECO:0000256" key="7">
    <source>
        <dbReference type="PIRSR" id="PIRSR005091-2"/>
    </source>
</evidence>
<keyword evidence="3 9" id="KW-0812">Transmembrane</keyword>
<dbReference type="InterPro" id="IPR000917">
    <property type="entry name" value="Sulfatase_N"/>
</dbReference>
<evidence type="ECO:0000256" key="9">
    <source>
        <dbReference type="SAM" id="Phobius"/>
    </source>
</evidence>
<keyword evidence="12" id="KW-1185">Reference proteome</keyword>
<evidence type="ECO:0000256" key="3">
    <source>
        <dbReference type="ARBA" id="ARBA00022692"/>
    </source>
</evidence>
<dbReference type="GO" id="GO:0016787">
    <property type="term" value="F:hydrolase activity"/>
    <property type="evidence" value="ECO:0007669"/>
    <property type="project" value="UniProtKB-KW"/>
</dbReference>
<dbReference type="Pfam" id="PF00884">
    <property type="entry name" value="Sulfatase"/>
    <property type="match status" value="1"/>
</dbReference>
<evidence type="ECO:0000313" key="11">
    <source>
        <dbReference type="EMBL" id="NOL51496.1"/>
    </source>
</evidence>
<gene>
    <name evidence="11" type="ORF">HKX39_04795</name>
</gene>
<feature type="binding site" evidence="8">
    <location>
        <position position="276"/>
    </location>
    <ligand>
        <name>Mn(2+)</name>
        <dbReference type="ChEBI" id="CHEBI:29035"/>
    </ligand>
</feature>
<dbReference type="GO" id="GO:0016740">
    <property type="term" value="F:transferase activity"/>
    <property type="evidence" value="ECO:0007669"/>
    <property type="project" value="UniProtKB-KW"/>
</dbReference>
<evidence type="ECO:0000256" key="1">
    <source>
        <dbReference type="ARBA" id="ARBA00004651"/>
    </source>
</evidence>
<dbReference type="SUPFAM" id="SSF53649">
    <property type="entry name" value="Alkaline phosphatase-like"/>
    <property type="match status" value="1"/>
</dbReference>
<feature type="transmembrane region" description="Helical" evidence="9">
    <location>
        <begin position="138"/>
        <end position="155"/>
    </location>
</feature>
<dbReference type="InterPro" id="IPR012160">
    <property type="entry name" value="LtaS-like"/>
</dbReference>
<dbReference type="CDD" id="cd16015">
    <property type="entry name" value="LTA_synthase"/>
    <property type="match status" value="1"/>
</dbReference>
<dbReference type="PIRSF" id="PIRSF005091">
    <property type="entry name" value="Mmb_sulf_HI1246"/>
    <property type="match status" value="1"/>
</dbReference>
<feature type="transmembrane region" description="Helical" evidence="9">
    <location>
        <begin position="49"/>
        <end position="70"/>
    </location>
</feature>
<dbReference type="RefSeq" id="WP_171680166.1">
    <property type="nucleotide sequence ID" value="NZ_JABGBN010000002.1"/>
</dbReference>
<evidence type="ECO:0000256" key="2">
    <source>
        <dbReference type="ARBA" id="ARBA00022475"/>
    </source>
</evidence>
<keyword evidence="5 9" id="KW-0472">Membrane</keyword>
<feature type="transmembrane region" description="Helical" evidence="9">
    <location>
        <begin position="175"/>
        <end position="193"/>
    </location>
</feature>
<dbReference type="PANTHER" id="PTHR47371">
    <property type="entry name" value="LIPOTEICHOIC ACID SYNTHASE"/>
    <property type="match status" value="1"/>
</dbReference>
<dbReference type="Gene3D" id="3.40.720.10">
    <property type="entry name" value="Alkaline Phosphatase, subunit A"/>
    <property type="match status" value="1"/>
</dbReference>
<dbReference type="PANTHER" id="PTHR47371:SF3">
    <property type="entry name" value="PHOSPHOGLYCEROL TRANSFERASE I"/>
    <property type="match status" value="1"/>
</dbReference>
<protein>
    <submittedName>
        <fullName evidence="11">Sulfatase-like hydrolase/transferase</fullName>
    </submittedName>
</protein>
<dbReference type="AlphaFoldDB" id="A0A849P372"/>
<dbReference type="InterPro" id="IPR050448">
    <property type="entry name" value="OpgB/LTA_synthase_biosynth"/>
</dbReference>
<comment type="caution">
    <text evidence="11">The sequence shown here is derived from an EMBL/GenBank/DDBJ whole genome shotgun (WGS) entry which is preliminary data.</text>
</comment>
<keyword evidence="4 9" id="KW-1133">Transmembrane helix</keyword>
<feature type="transmembrane region" description="Helical" evidence="9">
    <location>
        <begin position="82"/>
        <end position="100"/>
    </location>
</feature>
<evidence type="ECO:0000256" key="5">
    <source>
        <dbReference type="ARBA" id="ARBA00023136"/>
    </source>
</evidence>
<feature type="binding site" evidence="7">
    <location>
        <position position="437"/>
    </location>
    <ligand>
        <name>substrate</name>
    </ligand>
</feature>
<dbReference type="Proteomes" id="UP000537862">
    <property type="component" value="Unassembled WGS sequence"/>
</dbReference>
<feature type="transmembrane region" description="Helical" evidence="9">
    <location>
        <begin position="7"/>
        <end position="29"/>
    </location>
</feature>
<reference evidence="11 12" key="1">
    <citation type="submission" date="2020-05" db="EMBL/GenBank/DDBJ databases">
        <authorList>
            <person name="Niu N."/>
        </authorList>
    </citation>
    <scope>NUCLEOTIDE SEQUENCE [LARGE SCALE GENOMIC DNA]</scope>
    <source>
        <strain evidence="11 12">3340-03</strain>
    </source>
</reference>
<comment type="subcellular location">
    <subcellularLocation>
        <location evidence="1">Cell membrane</location>
        <topology evidence="1">Multi-pass membrane protein</topology>
    </subcellularLocation>
</comment>
<keyword evidence="7" id="KW-0464">Manganese</keyword>
<dbReference type="GO" id="GO:0005886">
    <property type="term" value="C:plasma membrane"/>
    <property type="evidence" value="ECO:0007669"/>
    <property type="project" value="UniProtKB-SubCell"/>
</dbReference>
<dbReference type="InterPro" id="IPR017850">
    <property type="entry name" value="Alkaline_phosphatase_core_sf"/>
</dbReference>
<keyword evidence="11" id="KW-0808">Transferase</keyword>
<keyword evidence="11" id="KW-0378">Hydrolase</keyword>
<dbReference type="Gene3D" id="3.30.1120.80">
    <property type="match status" value="1"/>
</dbReference>
<keyword evidence="7" id="KW-0479">Metal-binding</keyword>
<sequence length="633" mass="72693">MQTFRTPLRILIFSLITFTICRLFLYYSYPDYFSTLTVEQLLRALLKGAQFDSATLVSSCVLFFILLTLPFNTLQTYRVRRFSLYFIFAIFFLLLSYTLADISYFGEVKRHIGAEILNISADIEEMTSLAINSRLSDIIQSIIFLVFVTITWYFFILKPEKKQRIQLPTSFVKRLLYWLATVGFIIFCIRGFIPTGRPINIADAFIKNGSIAQANLSLNPAYLSFREIQKRQSQQALALSSESSVKAFVQQNPAIFNWQRPNAIPTGKNVVLILLESWNSRHIDSLSGSSYKVTPFFDSLVPKSHVWRQNYAAGQRSIVGIQAVLSSVPALPSFGTIGFGLEIKNFSRIGEILQQNGYNSLMMQTSKRRSFQMENIATALGLEEYYGQEDIPLLLDYPQSQPPFGWDYDGLQFLAQKLSEKPDNKPFFAFIFTGTTHEPFPRLPDEFELYPHDLRAESGYLNALRYSDWSLEQFFSRIENEPWFNNTIFILTADHTLNLQKSEKDVKARPLSREDFHIPLLIYTPDGSLPPKQFNHITSQYDVLPTITDLLGFKQKISTFGQSLYDTPQNEEAYVFASDNFGLITPTQTIFFSEENSQAQDKGLSPQDSQALNHLKLKLQYADELLRKNQWTD</sequence>
<evidence type="ECO:0000256" key="8">
    <source>
        <dbReference type="PIRSR" id="PIRSR005091-3"/>
    </source>
</evidence>
<accession>A0A849P372</accession>
<feature type="active site" evidence="6">
    <location>
        <position position="317"/>
    </location>
</feature>
<feature type="binding site" evidence="8">
    <location>
        <position position="495"/>
    </location>
    <ligand>
        <name>Mn(2+)</name>
        <dbReference type="ChEBI" id="CHEBI:29035"/>
    </ligand>
</feature>
<feature type="binding site" evidence="8">
    <location>
        <position position="494"/>
    </location>
    <ligand>
        <name>Mn(2+)</name>
        <dbReference type="ChEBI" id="CHEBI:29035"/>
    </ligand>
</feature>
<organism evidence="11 12">
    <name type="scientific">Pelistega suis</name>
    <dbReference type="NCBI Taxonomy" id="1631957"/>
    <lineage>
        <taxon>Bacteria</taxon>
        <taxon>Pseudomonadati</taxon>
        <taxon>Pseudomonadota</taxon>
        <taxon>Betaproteobacteria</taxon>
        <taxon>Burkholderiales</taxon>
        <taxon>Alcaligenaceae</taxon>
        <taxon>Pelistega</taxon>
    </lineage>
</organism>
<name>A0A849P372_9BURK</name>
<keyword evidence="2" id="KW-1003">Cell membrane</keyword>
<evidence type="ECO:0000259" key="10">
    <source>
        <dbReference type="Pfam" id="PF00884"/>
    </source>
</evidence>
<dbReference type="GO" id="GO:0046872">
    <property type="term" value="F:metal ion binding"/>
    <property type="evidence" value="ECO:0007669"/>
    <property type="project" value="UniProtKB-KW"/>
</dbReference>